<evidence type="ECO:0008006" key="3">
    <source>
        <dbReference type="Google" id="ProtNLM"/>
    </source>
</evidence>
<protein>
    <recommendedName>
        <fullName evidence="3">PF10049 family protein</fullName>
    </recommendedName>
</protein>
<organism evidence="1 2">
    <name type="scientific">Leptospira santarosai str. MOR084</name>
    <dbReference type="NCBI Taxonomy" id="1049984"/>
    <lineage>
        <taxon>Bacteria</taxon>
        <taxon>Pseudomonadati</taxon>
        <taxon>Spirochaetota</taxon>
        <taxon>Spirochaetia</taxon>
        <taxon>Leptospirales</taxon>
        <taxon>Leptospiraceae</taxon>
        <taxon>Leptospira</taxon>
    </lineage>
</organism>
<dbReference type="EMBL" id="AHON02000069">
    <property type="protein sequence ID" value="EKO32475.1"/>
    <property type="molecule type" value="Genomic_DNA"/>
</dbReference>
<evidence type="ECO:0000313" key="1">
    <source>
        <dbReference type="EMBL" id="EKO32475.1"/>
    </source>
</evidence>
<reference evidence="1" key="1">
    <citation type="submission" date="2012-10" db="EMBL/GenBank/DDBJ databases">
        <authorList>
            <person name="Harkins D.M."/>
            <person name="Durkin A.S."/>
            <person name="Brinkac L.M."/>
            <person name="Haft D.H."/>
            <person name="Selengut J.D."/>
            <person name="Sanka R."/>
            <person name="DePew J."/>
            <person name="Purushe J."/>
            <person name="Matthias M.A."/>
            <person name="Vinetz J.M."/>
            <person name="Sutton G.G."/>
            <person name="Nierman W.C."/>
            <person name="Fouts D.E."/>
        </authorList>
    </citation>
    <scope>NUCLEOTIDE SEQUENCE [LARGE SCALE GENOMIC DNA]</scope>
    <source>
        <strain evidence="1">MOR084</strain>
    </source>
</reference>
<dbReference type="Proteomes" id="UP000006329">
    <property type="component" value="Unassembled WGS sequence"/>
</dbReference>
<sequence>MDREIKVYFDKESDYLEVLFEKKEGIFKETENDAVMEKVDILGNVIGFSILQVSSFQKEPVSVLLRSGAA</sequence>
<gene>
    <name evidence="1" type="ORF">LEP1GSC179_0077</name>
</gene>
<comment type="caution">
    <text evidence="1">The sequence shown here is derived from an EMBL/GenBank/DDBJ whole genome shotgun (WGS) entry which is preliminary data.</text>
</comment>
<dbReference type="AlphaFoldDB" id="A0A0E2BME6"/>
<dbReference type="RefSeq" id="WP_004485171.1">
    <property type="nucleotide sequence ID" value="NZ_AHON02000069.1"/>
</dbReference>
<dbReference type="Pfam" id="PF10049">
    <property type="entry name" value="DUF2283"/>
    <property type="match status" value="1"/>
</dbReference>
<proteinExistence type="predicted"/>
<keyword evidence="2" id="KW-1185">Reference proteome</keyword>
<name>A0A0E2BME6_9LEPT</name>
<accession>A0A0E2BME6</accession>
<dbReference type="InterPro" id="IPR019270">
    <property type="entry name" value="DUF2283"/>
</dbReference>
<evidence type="ECO:0000313" key="2">
    <source>
        <dbReference type="Proteomes" id="UP000006329"/>
    </source>
</evidence>